<reference evidence="2" key="1">
    <citation type="journal article" date="2019" name="Int. J. Syst. Evol. Microbiol.">
        <title>The Global Catalogue of Microorganisms (GCM) 10K type strain sequencing project: providing services to taxonomists for standard genome sequencing and annotation.</title>
        <authorList>
            <consortium name="The Broad Institute Genomics Platform"/>
            <consortium name="The Broad Institute Genome Sequencing Center for Infectious Disease"/>
            <person name="Wu L."/>
            <person name="Ma J."/>
        </authorList>
    </citation>
    <scope>NUCLEOTIDE SEQUENCE [LARGE SCALE GENOMIC DNA]</scope>
    <source>
        <strain evidence="2">ZS-35-S2</strain>
    </source>
</reference>
<organism evidence="1 2">
    <name type="scientific">Plantactinospora solaniradicis</name>
    <dbReference type="NCBI Taxonomy" id="1723736"/>
    <lineage>
        <taxon>Bacteria</taxon>
        <taxon>Bacillati</taxon>
        <taxon>Actinomycetota</taxon>
        <taxon>Actinomycetes</taxon>
        <taxon>Micromonosporales</taxon>
        <taxon>Micromonosporaceae</taxon>
        <taxon>Plantactinospora</taxon>
    </lineage>
</organism>
<evidence type="ECO:0000313" key="2">
    <source>
        <dbReference type="Proteomes" id="UP001596203"/>
    </source>
</evidence>
<accession>A0ABW1KR03</accession>
<protein>
    <submittedName>
        <fullName evidence="1">Uncharacterized protein</fullName>
    </submittedName>
</protein>
<comment type="caution">
    <text evidence="1">The sequence shown here is derived from an EMBL/GenBank/DDBJ whole genome shotgun (WGS) entry which is preliminary data.</text>
</comment>
<proteinExistence type="predicted"/>
<dbReference type="Proteomes" id="UP001596203">
    <property type="component" value="Unassembled WGS sequence"/>
</dbReference>
<gene>
    <name evidence="1" type="ORF">ACFP2T_45250</name>
</gene>
<name>A0ABW1KR03_9ACTN</name>
<dbReference type="RefSeq" id="WP_377433475.1">
    <property type="nucleotide sequence ID" value="NZ_JBHSPR010000085.1"/>
</dbReference>
<dbReference type="EMBL" id="JBHSPR010000085">
    <property type="protein sequence ID" value="MFC6023349.1"/>
    <property type="molecule type" value="Genomic_DNA"/>
</dbReference>
<keyword evidence="2" id="KW-1185">Reference proteome</keyword>
<evidence type="ECO:0000313" key="1">
    <source>
        <dbReference type="EMBL" id="MFC6023349.1"/>
    </source>
</evidence>
<sequence>MAHRGAVPGELLTGDPDPLVVVVHRQVETDELDQQEKGVAAVPPVLLGEFEDRTGQWHVR</sequence>